<name>A0A453EXV7_AEGTS</name>
<dbReference type="EnsemblPlants" id="AET3Gv20506500.9">
    <property type="protein sequence ID" value="AET3Gv20506500.9"/>
    <property type="gene ID" value="AET3Gv20506500"/>
</dbReference>
<evidence type="ECO:0000313" key="1">
    <source>
        <dbReference type="EnsemblPlants" id="AET3Gv20506500.9"/>
    </source>
</evidence>
<dbReference type="AlphaFoldDB" id="A0A453EXV7"/>
<keyword evidence="2" id="KW-1185">Reference proteome</keyword>
<dbReference type="Gramene" id="AET3Gv20506500.8">
    <property type="protein sequence ID" value="AET3Gv20506500.8"/>
    <property type="gene ID" value="AET3Gv20506500"/>
</dbReference>
<dbReference type="EnsemblPlants" id="AET3Gv20506500.8">
    <property type="protein sequence ID" value="AET3Gv20506500.8"/>
    <property type="gene ID" value="AET3Gv20506500"/>
</dbReference>
<reference evidence="1" key="5">
    <citation type="journal article" date="2021" name="G3 (Bethesda)">
        <title>Aegilops tauschii genome assembly Aet v5.0 features greater sequence contiguity and improved annotation.</title>
        <authorList>
            <person name="Wang L."/>
            <person name="Zhu T."/>
            <person name="Rodriguez J.C."/>
            <person name="Deal K.R."/>
            <person name="Dubcovsky J."/>
            <person name="McGuire P.E."/>
            <person name="Lux T."/>
            <person name="Spannagl M."/>
            <person name="Mayer K.F.X."/>
            <person name="Baldrich P."/>
            <person name="Meyers B.C."/>
            <person name="Huo N."/>
            <person name="Gu Y.Q."/>
            <person name="Zhou H."/>
            <person name="Devos K.M."/>
            <person name="Bennetzen J.L."/>
            <person name="Unver T."/>
            <person name="Budak H."/>
            <person name="Gulick P.J."/>
            <person name="Galiba G."/>
            <person name="Kalapos B."/>
            <person name="Nelson D.R."/>
            <person name="Li P."/>
            <person name="You F.M."/>
            <person name="Luo M.C."/>
            <person name="Dvorak J."/>
        </authorList>
    </citation>
    <scope>NUCLEOTIDE SEQUENCE [LARGE SCALE GENOMIC DNA]</scope>
    <source>
        <strain evidence="1">cv. AL8/78</strain>
    </source>
</reference>
<dbReference type="Proteomes" id="UP000015105">
    <property type="component" value="Chromosome 3D"/>
</dbReference>
<dbReference type="Gramene" id="AET3Gv20506500.9">
    <property type="protein sequence ID" value="AET3Gv20506500.9"/>
    <property type="gene ID" value="AET3Gv20506500"/>
</dbReference>
<reference evidence="2" key="2">
    <citation type="journal article" date="2017" name="Nat. Plants">
        <title>The Aegilops tauschii genome reveals multiple impacts of transposons.</title>
        <authorList>
            <person name="Zhao G."/>
            <person name="Zou C."/>
            <person name="Li K."/>
            <person name="Wang K."/>
            <person name="Li T."/>
            <person name="Gao L."/>
            <person name="Zhang X."/>
            <person name="Wang H."/>
            <person name="Yang Z."/>
            <person name="Liu X."/>
            <person name="Jiang W."/>
            <person name="Mao L."/>
            <person name="Kong X."/>
            <person name="Jiao Y."/>
            <person name="Jia J."/>
        </authorList>
    </citation>
    <scope>NUCLEOTIDE SEQUENCE [LARGE SCALE GENOMIC DNA]</scope>
    <source>
        <strain evidence="2">cv. AL8/78</strain>
    </source>
</reference>
<reference evidence="1" key="3">
    <citation type="journal article" date="2017" name="Nature">
        <title>Genome sequence of the progenitor of the wheat D genome Aegilops tauschii.</title>
        <authorList>
            <person name="Luo M.C."/>
            <person name="Gu Y.Q."/>
            <person name="Puiu D."/>
            <person name="Wang H."/>
            <person name="Twardziok S.O."/>
            <person name="Deal K.R."/>
            <person name="Huo N."/>
            <person name="Zhu T."/>
            <person name="Wang L."/>
            <person name="Wang Y."/>
            <person name="McGuire P.E."/>
            <person name="Liu S."/>
            <person name="Long H."/>
            <person name="Ramasamy R.K."/>
            <person name="Rodriguez J.C."/>
            <person name="Van S.L."/>
            <person name="Yuan L."/>
            <person name="Wang Z."/>
            <person name="Xia Z."/>
            <person name="Xiao L."/>
            <person name="Anderson O.D."/>
            <person name="Ouyang S."/>
            <person name="Liang Y."/>
            <person name="Zimin A.V."/>
            <person name="Pertea G."/>
            <person name="Qi P."/>
            <person name="Bennetzen J.L."/>
            <person name="Dai X."/>
            <person name="Dawson M.W."/>
            <person name="Muller H.G."/>
            <person name="Kugler K."/>
            <person name="Rivarola-Duarte L."/>
            <person name="Spannagl M."/>
            <person name="Mayer K.F.X."/>
            <person name="Lu F.H."/>
            <person name="Bevan M.W."/>
            <person name="Leroy P."/>
            <person name="Li P."/>
            <person name="You F.M."/>
            <person name="Sun Q."/>
            <person name="Liu Z."/>
            <person name="Lyons E."/>
            <person name="Wicker T."/>
            <person name="Salzberg S.L."/>
            <person name="Devos K.M."/>
            <person name="Dvorak J."/>
        </authorList>
    </citation>
    <scope>NUCLEOTIDE SEQUENCE [LARGE SCALE GENOMIC DNA]</scope>
    <source>
        <strain evidence="1">cv. AL8/78</strain>
    </source>
</reference>
<protein>
    <submittedName>
        <fullName evidence="1">Uncharacterized protein</fullName>
    </submittedName>
</protein>
<accession>A0A453EXV7</accession>
<reference evidence="1" key="4">
    <citation type="submission" date="2019-03" db="UniProtKB">
        <authorList>
            <consortium name="EnsemblPlants"/>
        </authorList>
    </citation>
    <scope>IDENTIFICATION</scope>
</reference>
<sequence length="71" mass="8580">MQINPLAFERKKLRPRKKIQTLAFKFTSQILKFSLLIDTLSLPLSYPRSIFYLLHLSHLLPQEIHCHFFRR</sequence>
<organism evidence="1 2">
    <name type="scientific">Aegilops tauschii subsp. strangulata</name>
    <name type="common">Goatgrass</name>
    <dbReference type="NCBI Taxonomy" id="200361"/>
    <lineage>
        <taxon>Eukaryota</taxon>
        <taxon>Viridiplantae</taxon>
        <taxon>Streptophyta</taxon>
        <taxon>Embryophyta</taxon>
        <taxon>Tracheophyta</taxon>
        <taxon>Spermatophyta</taxon>
        <taxon>Magnoliopsida</taxon>
        <taxon>Liliopsida</taxon>
        <taxon>Poales</taxon>
        <taxon>Poaceae</taxon>
        <taxon>BOP clade</taxon>
        <taxon>Pooideae</taxon>
        <taxon>Triticodae</taxon>
        <taxon>Triticeae</taxon>
        <taxon>Triticinae</taxon>
        <taxon>Aegilops</taxon>
    </lineage>
</organism>
<reference evidence="2" key="1">
    <citation type="journal article" date="2014" name="Science">
        <title>Ancient hybridizations among the ancestral genomes of bread wheat.</title>
        <authorList>
            <consortium name="International Wheat Genome Sequencing Consortium,"/>
            <person name="Marcussen T."/>
            <person name="Sandve S.R."/>
            <person name="Heier L."/>
            <person name="Spannagl M."/>
            <person name="Pfeifer M."/>
            <person name="Jakobsen K.S."/>
            <person name="Wulff B.B."/>
            <person name="Steuernagel B."/>
            <person name="Mayer K.F."/>
            <person name="Olsen O.A."/>
        </authorList>
    </citation>
    <scope>NUCLEOTIDE SEQUENCE [LARGE SCALE GENOMIC DNA]</scope>
    <source>
        <strain evidence="2">cv. AL8/78</strain>
    </source>
</reference>
<proteinExistence type="predicted"/>
<evidence type="ECO:0000313" key="2">
    <source>
        <dbReference type="Proteomes" id="UP000015105"/>
    </source>
</evidence>